<feature type="region of interest" description="Disordered" evidence="3">
    <location>
        <begin position="382"/>
        <end position="430"/>
    </location>
</feature>
<dbReference type="AlphaFoldDB" id="A0A9P6DYE4"/>
<dbReference type="InterPro" id="IPR012677">
    <property type="entry name" value="Nucleotide-bd_a/b_plait_sf"/>
</dbReference>
<feature type="compositionally biased region" description="Acidic residues" evidence="3">
    <location>
        <begin position="35"/>
        <end position="49"/>
    </location>
</feature>
<dbReference type="GO" id="GO:0003723">
    <property type="term" value="F:RNA binding"/>
    <property type="evidence" value="ECO:0007669"/>
    <property type="project" value="UniProtKB-UniRule"/>
</dbReference>
<evidence type="ECO:0000259" key="4">
    <source>
        <dbReference type="PROSITE" id="PS50102"/>
    </source>
</evidence>
<dbReference type="InterPro" id="IPR052462">
    <property type="entry name" value="SLIRP/GR-RBP-like"/>
</dbReference>
<comment type="caution">
    <text evidence="5">The sequence shown here is derived from an EMBL/GenBank/DDBJ whole genome shotgun (WGS) entry which is preliminary data.</text>
</comment>
<feature type="region of interest" description="Disordered" evidence="3">
    <location>
        <begin position="111"/>
        <end position="204"/>
    </location>
</feature>
<feature type="region of interest" description="Disordered" evidence="3">
    <location>
        <begin position="1"/>
        <end position="78"/>
    </location>
</feature>
<feature type="domain" description="RRM" evidence="4">
    <location>
        <begin position="209"/>
        <end position="286"/>
    </location>
</feature>
<proteinExistence type="predicted"/>
<feature type="domain" description="RRM" evidence="4">
    <location>
        <begin position="307"/>
        <end position="385"/>
    </location>
</feature>
<feature type="compositionally biased region" description="Low complexity" evidence="3">
    <location>
        <begin position="131"/>
        <end position="145"/>
    </location>
</feature>
<dbReference type="Proteomes" id="UP000886523">
    <property type="component" value="Unassembled WGS sequence"/>
</dbReference>
<evidence type="ECO:0000256" key="3">
    <source>
        <dbReference type="SAM" id="MobiDB-lite"/>
    </source>
</evidence>
<evidence type="ECO:0000256" key="1">
    <source>
        <dbReference type="ARBA" id="ARBA00022884"/>
    </source>
</evidence>
<sequence length="515" mass="53999">MIDDSDDSESDDAKPKAAPTPKTPAKAAPAKAAESSEDDDDDDDDDSSDPDSKAVLAKSTPAKSTPAKGPLPRLQNLAKTTTMNLRNLIQSLLPQICSSKVYCSEICTRNRKKVSSSSSSSEDSSDEEADPAPVAKAAATKAGSSDSDEDDSSEDDDVEMKDGTSAPTPAKSAKRKADAVDSTTLPAKKAKTNGEVSAAAATPGTEDSTTIFVANLAYSVDDEQLKTEFSSFGEVLSARVPTDRNTGRARGIGYVEFAERASALAAVAETGKEIMGREVRIDLSGPRVPSPEKRAKAFNDEASPPSAVLFIGNLDFNCTEDGVWEAFGDFGEIVSVRLPTDRETQRPKGFGYVEFADQATAVKAFEGMQGQELLGRALRLDYSQPRDSQGGSRGGGRGFGGDRGGRGGGRGGFGDRGGRGGRGGFGDRGAVEGEEALAIVEGEEGAEEVATVVSAAEELPGAEGKGQQQPSRARRPLSRAPFASFALTPPVCVMSTKRSPPPCSITWFILHFCFS</sequence>
<keyword evidence="1 2" id="KW-0694">RNA-binding</keyword>
<accession>A0A9P6DYE4</accession>
<organism evidence="5 6">
    <name type="scientific">Hydnum rufescens UP504</name>
    <dbReference type="NCBI Taxonomy" id="1448309"/>
    <lineage>
        <taxon>Eukaryota</taxon>
        <taxon>Fungi</taxon>
        <taxon>Dikarya</taxon>
        <taxon>Basidiomycota</taxon>
        <taxon>Agaricomycotina</taxon>
        <taxon>Agaricomycetes</taxon>
        <taxon>Cantharellales</taxon>
        <taxon>Hydnaceae</taxon>
        <taxon>Hydnum</taxon>
    </lineage>
</organism>
<dbReference type="PANTHER" id="PTHR48027">
    <property type="entry name" value="HETEROGENEOUS NUCLEAR RIBONUCLEOPROTEIN 87F-RELATED"/>
    <property type="match status" value="1"/>
</dbReference>
<feature type="compositionally biased region" description="Low complexity" evidence="3">
    <location>
        <begin position="16"/>
        <end position="33"/>
    </location>
</feature>
<dbReference type="Gene3D" id="3.30.70.330">
    <property type="match status" value="2"/>
</dbReference>
<evidence type="ECO:0000256" key="2">
    <source>
        <dbReference type="PROSITE-ProRule" id="PRU00176"/>
    </source>
</evidence>
<feature type="compositionally biased region" description="Acidic residues" evidence="3">
    <location>
        <begin position="1"/>
        <end position="10"/>
    </location>
</feature>
<dbReference type="EMBL" id="MU128925">
    <property type="protein sequence ID" value="KAF9518377.1"/>
    <property type="molecule type" value="Genomic_DNA"/>
</dbReference>
<feature type="compositionally biased region" description="Acidic residues" evidence="3">
    <location>
        <begin position="146"/>
        <end position="159"/>
    </location>
</feature>
<dbReference type="InterPro" id="IPR035979">
    <property type="entry name" value="RBD_domain_sf"/>
</dbReference>
<evidence type="ECO:0000313" key="6">
    <source>
        <dbReference type="Proteomes" id="UP000886523"/>
    </source>
</evidence>
<dbReference type="PROSITE" id="PS50102">
    <property type="entry name" value="RRM"/>
    <property type="match status" value="2"/>
</dbReference>
<evidence type="ECO:0000313" key="5">
    <source>
        <dbReference type="EMBL" id="KAF9518377.1"/>
    </source>
</evidence>
<dbReference type="Pfam" id="PF00076">
    <property type="entry name" value="RRM_1"/>
    <property type="match status" value="2"/>
</dbReference>
<reference evidence="5" key="1">
    <citation type="journal article" date="2020" name="Nat. Commun.">
        <title>Large-scale genome sequencing of mycorrhizal fungi provides insights into the early evolution of symbiotic traits.</title>
        <authorList>
            <person name="Miyauchi S."/>
            <person name="Kiss E."/>
            <person name="Kuo A."/>
            <person name="Drula E."/>
            <person name="Kohler A."/>
            <person name="Sanchez-Garcia M."/>
            <person name="Morin E."/>
            <person name="Andreopoulos B."/>
            <person name="Barry K.W."/>
            <person name="Bonito G."/>
            <person name="Buee M."/>
            <person name="Carver A."/>
            <person name="Chen C."/>
            <person name="Cichocki N."/>
            <person name="Clum A."/>
            <person name="Culley D."/>
            <person name="Crous P.W."/>
            <person name="Fauchery L."/>
            <person name="Girlanda M."/>
            <person name="Hayes R.D."/>
            <person name="Keri Z."/>
            <person name="LaButti K."/>
            <person name="Lipzen A."/>
            <person name="Lombard V."/>
            <person name="Magnuson J."/>
            <person name="Maillard F."/>
            <person name="Murat C."/>
            <person name="Nolan M."/>
            <person name="Ohm R.A."/>
            <person name="Pangilinan J."/>
            <person name="Pereira M.F."/>
            <person name="Perotto S."/>
            <person name="Peter M."/>
            <person name="Pfister S."/>
            <person name="Riley R."/>
            <person name="Sitrit Y."/>
            <person name="Stielow J.B."/>
            <person name="Szollosi G."/>
            <person name="Zifcakova L."/>
            <person name="Stursova M."/>
            <person name="Spatafora J.W."/>
            <person name="Tedersoo L."/>
            <person name="Vaario L.M."/>
            <person name="Yamada A."/>
            <person name="Yan M."/>
            <person name="Wang P."/>
            <person name="Xu J."/>
            <person name="Bruns T."/>
            <person name="Baldrian P."/>
            <person name="Vilgalys R."/>
            <person name="Dunand C."/>
            <person name="Henrissat B."/>
            <person name="Grigoriev I.V."/>
            <person name="Hibbett D."/>
            <person name="Nagy L.G."/>
            <person name="Martin F.M."/>
        </authorList>
    </citation>
    <scope>NUCLEOTIDE SEQUENCE</scope>
    <source>
        <strain evidence="5">UP504</strain>
    </source>
</reference>
<feature type="region of interest" description="Disordered" evidence="3">
    <location>
        <begin position="457"/>
        <end position="476"/>
    </location>
</feature>
<gene>
    <name evidence="5" type="ORF">BS47DRAFT_1375325</name>
</gene>
<protein>
    <recommendedName>
        <fullName evidence="4">RRM domain-containing protein</fullName>
    </recommendedName>
</protein>
<dbReference type="SMART" id="SM00360">
    <property type="entry name" value="RRM"/>
    <property type="match status" value="2"/>
</dbReference>
<dbReference type="OrthoDB" id="439808at2759"/>
<dbReference type="InterPro" id="IPR000504">
    <property type="entry name" value="RRM_dom"/>
</dbReference>
<dbReference type="SUPFAM" id="SSF54928">
    <property type="entry name" value="RNA-binding domain, RBD"/>
    <property type="match status" value="2"/>
</dbReference>
<name>A0A9P6DYE4_9AGAM</name>
<feature type="compositionally biased region" description="Gly residues" evidence="3">
    <location>
        <begin position="391"/>
        <end position="427"/>
    </location>
</feature>
<keyword evidence="6" id="KW-1185">Reference proteome</keyword>